<comment type="caution">
    <text evidence="10">The sequence shown here is derived from an EMBL/GenBank/DDBJ whole genome shotgun (WGS) entry which is preliminary data.</text>
</comment>
<feature type="transmembrane region" description="Helical" evidence="7">
    <location>
        <begin position="148"/>
        <end position="174"/>
    </location>
</feature>
<accession>A0A146GC85</accession>
<comment type="similarity">
    <text evidence="6">Belongs to the exbB/tolQ family.</text>
</comment>
<evidence type="ECO:0000313" key="11">
    <source>
        <dbReference type="Proteomes" id="UP000076023"/>
    </source>
</evidence>
<keyword evidence="3 7" id="KW-0812">Transmembrane</keyword>
<dbReference type="GO" id="GO:0005886">
    <property type="term" value="C:plasma membrane"/>
    <property type="evidence" value="ECO:0007669"/>
    <property type="project" value="UniProtKB-SubCell"/>
</dbReference>
<evidence type="ECO:0000256" key="6">
    <source>
        <dbReference type="RuleBase" id="RU004057"/>
    </source>
</evidence>
<evidence type="ECO:0000256" key="5">
    <source>
        <dbReference type="ARBA" id="ARBA00023136"/>
    </source>
</evidence>
<evidence type="ECO:0000256" key="7">
    <source>
        <dbReference type="SAM" id="Phobius"/>
    </source>
</evidence>
<proteinExistence type="inferred from homology"/>
<feature type="signal peptide" evidence="8">
    <location>
        <begin position="1"/>
        <end position="26"/>
    </location>
</feature>
<keyword evidence="11" id="KW-1185">Reference proteome</keyword>
<dbReference type="EMBL" id="BDCO01000003">
    <property type="protein sequence ID" value="GAT34970.1"/>
    <property type="molecule type" value="Genomic_DNA"/>
</dbReference>
<dbReference type="STRING" id="690879.TSACC_330"/>
<dbReference type="RefSeq" id="WP_084400643.1">
    <property type="nucleotide sequence ID" value="NZ_BDCO01000003.1"/>
</dbReference>
<dbReference type="GO" id="GO:0017038">
    <property type="term" value="P:protein import"/>
    <property type="evidence" value="ECO:0007669"/>
    <property type="project" value="TreeGrafter"/>
</dbReference>
<keyword evidence="2" id="KW-1003">Cell membrane</keyword>
<reference evidence="11" key="1">
    <citation type="journal article" date="2017" name="Genome Announc.">
        <title>Draft Genome Sequence of Terrimicrobium sacchariphilum NM-5T, a Facultative Anaerobic Soil Bacterium of the Class Spartobacteria.</title>
        <authorList>
            <person name="Qiu Y.L."/>
            <person name="Tourlousse D.M."/>
            <person name="Matsuura N."/>
            <person name="Ohashi A."/>
            <person name="Sekiguchi Y."/>
        </authorList>
    </citation>
    <scope>NUCLEOTIDE SEQUENCE [LARGE SCALE GENOMIC DNA]</scope>
    <source>
        <strain evidence="11">NM-5</strain>
    </source>
</reference>
<keyword evidence="6" id="KW-0813">Transport</keyword>
<evidence type="ECO:0000259" key="9">
    <source>
        <dbReference type="Pfam" id="PF01618"/>
    </source>
</evidence>
<dbReference type="PANTHER" id="PTHR30625">
    <property type="entry name" value="PROTEIN TOLQ"/>
    <property type="match status" value="1"/>
</dbReference>
<evidence type="ECO:0000313" key="10">
    <source>
        <dbReference type="EMBL" id="GAT34970.1"/>
    </source>
</evidence>
<evidence type="ECO:0000256" key="8">
    <source>
        <dbReference type="SAM" id="SignalP"/>
    </source>
</evidence>
<dbReference type="InterPro" id="IPR002898">
    <property type="entry name" value="MotA_ExbB_proton_chnl"/>
</dbReference>
<feature type="chain" id="PRO_5007524670" evidence="8">
    <location>
        <begin position="27"/>
        <end position="300"/>
    </location>
</feature>
<dbReference type="InParanoid" id="A0A146GC85"/>
<evidence type="ECO:0000256" key="2">
    <source>
        <dbReference type="ARBA" id="ARBA00022475"/>
    </source>
</evidence>
<feature type="domain" description="MotA/TolQ/ExbB proton channel" evidence="9">
    <location>
        <begin position="122"/>
        <end position="220"/>
    </location>
</feature>
<comment type="subcellular location">
    <subcellularLocation>
        <location evidence="1">Cell membrane</location>
        <topology evidence="1">Multi-pass membrane protein</topology>
    </subcellularLocation>
    <subcellularLocation>
        <location evidence="6">Membrane</location>
        <topology evidence="6">Multi-pass membrane protein</topology>
    </subcellularLocation>
</comment>
<keyword evidence="8" id="KW-0732">Signal</keyword>
<dbReference type="InterPro" id="IPR050790">
    <property type="entry name" value="ExbB/TolQ_transport"/>
</dbReference>
<name>A0A146GC85_TERSA</name>
<feature type="transmembrane region" description="Helical" evidence="7">
    <location>
        <begin position="194"/>
        <end position="215"/>
    </location>
</feature>
<keyword evidence="6" id="KW-0653">Protein transport</keyword>
<gene>
    <name evidence="10" type="ORF">TSACC_330</name>
</gene>
<protein>
    <submittedName>
        <fullName evidence="10">Biopolymer transport protein ExbB</fullName>
    </submittedName>
</protein>
<keyword evidence="5 7" id="KW-0472">Membrane</keyword>
<sequence>MKSSRSLLRIILPALIALATVSGAHAAEGAPAESHNIIQVILSGGPLIVMIWLAILGTSITMVTFIIQLFLVLRDEQLAPAALLESLRATISAGNYQEAWEICRANKAYIALVLGGALERLGRGKDAVETALIEHGLREAQVLKTKNSYLSVIGVIAPMIGLLGTVIGMMGAFAVLGSSGVSDPRLLATRIGEVLMATASGLFIAIPAFIFYYYFRNRATIVLVTADDKLNQLIEDIPFDELGGVRIGENFEAGAGAPVTGAGRSRKVSVALTTNCPVCNGAIQPGQNPCPHCGATLEWA</sequence>
<feature type="transmembrane region" description="Helical" evidence="7">
    <location>
        <begin position="50"/>
        <end position="73"/>
    </location>
</feature>
<dbReference type="Proteomes" id="UP000076023">
    <property type="component" value="Unassembled WGS sequence"/>
</dbReference>
<evidence type="ECO:0000256" key="4">
    <source>
        <dbReference type="ARBA" id="ARBA00022989"/>
    </source>
</evidence>
<dbReference type="OrthoDB" id="4045at2"/>
<dbReference type="AlphaFoldDB" id="A0A146GC85"/>
<evidence type="ECO:0000256" key="1">
    <source>
        <dbReference type="ARBA" id="ARBA00004651"/>
    </source>
</evidence>
<keyword evidence="4 7" id="KW-1133">Transmembrane helix</keyword>
<dbReference type="Pfam" id="PF01618">
    <property type="entry name" value="MotA_ExbB"/>
    <property type="match status" value="1"/>
</dbReference>
<evidence type="ECO:0000256" key="3">
    <source>
        <dbReference type="ARBA" id="ARBA00022692"/>
    </source>
</evidence>
<dbReference type="PANTHER" id="PTHR30625:SF17">
    <property type="entry name" value="TOLQ-RELATED"/>
    <property type="match status" value="1"/>
</dbReference>
<organism evidence="10 11">
    <name type="scientific">Terrimicrobium sacchariphilum</name>
    <dbReference type="NCBI Taxonomy" id="690879"/>
    <lineage>
        <taxon>Bacteria</taxon>
        <taxon>Pseudomonadati</taxon>
        <taxon>Verrucomicrobiota</taxon>
        <taxon>Terrimicrobiia</taxon>
        <taxon>Terrimicrobiales</taxon>
        <taxon>Terrimicrobiaceae</taxon>
        <taxon>Terrimicrobium</taxon>
    </lineage>
</organism>